<gene>
    <name evidence="2" type="ORF">Scep_015413</name>
</gene>
<reference evidence="2 3" key="1">
    <citation type="submission" date="2024-01" db="EMBL/GenBank/DDBJ databases">
        <title>Genome assemblies of Stephania.</title>
        <authorList>
            <person name="Yang L."/>
        </authorList>
    </citation>
    <scope>NUCLEOTIDE SEQUENCE [LARGE SCALE GENOMIC DNA]</scope>
    <source>
        <strain evidence="2">JXDWG</strain>
        <tissue evidence="2">Leaf</tissue>
    </source>
</reference>
<comment type="caution">
    <text evidence="2">The sequence shown here is derived from an EMBL/GenBank/DDBJ whole genome shotgun (WGS) entry which is preliminary data.</text>
</comment>
<organism evidence="2 3">
    <name type="scientific">Stephania cephalantha</name>
    <dbReference type="NCBI Taxonomy" id="152367"/>
    <lineage>
        <taxon>Eukaryota</taxon>
        <taxon>Viridiplantae</taxon>
        <taxon>Streptophyta</taxon>
        <taxon>Embryophyta</taxon>
        <taxon>Tracheophyta</taxon>
        <taxon>Spermatophyta</taxon>
        <taxon>Magnoliopsida</taxon>
        <taxon>Ranunculales</taxon>
        <taxon>Menispermaceae</taxon>
        <taxon>Menispermoideae</taxon>
        <taxon>Cissampelideae</taxon>
        <taxon>Stephania</taxon>
    </lineage>
</organism>
<feature type="region of interest" description="Disordered" evidence="1">
    <location>
        <begin position="73"/>
        <end position="93"/>
    </location>
</feature>
<sequence>MKKKNKKSSRANKLRGPQSVMISKNNDHPEEQILKQIKEYVLYTRLRSLVPPTLPSEIKGSGNVATEIELDCEEVPERESDEESTAGVRGRGSDGEIGCGEGCCRVVFESEEEDTEEFVPSVKIRVLEESLLISTIVDKDIALASELFRILEEENEIDIVFENQHRTESRVAYTIQVKVLPDYNVELLEKKLCRWAGKPMF</sequence>
<dbReference type="AlphaFoldDB" id="A0AAP0J2T9"/>
<evidence type="ECO:0000313" key="2">
    <source>
        <dbReference type="EMBL" id="KAK9126567.1"/>
    </source>
</evidence>
<feature type="compositionally biased region" description="Acidic residues" evidence="1">
    <location>
        <begin position="73"/>
        <end position="84"/>
    </location>
</feature>
<dbReference type="Proteomes" id="UP001419268">
    <property type="component" value="Unassembled WGS sequence"/>
</dbReference>
<evidence type="ECO:0000256" key="1">
    <source>
        <dbReference type="SAM" id="MobiDB-lite"/>
    </source>
</evidence>
<keyword evidence="3" id="KW-1185">Reference proteome</keyword>
<feature type="region of interest" description="Disordered" evidence="1">
    <location>
        <begin position="1"/>
        <end position="27"/>
    </location>
</feature>
<protein>
    <submittedName>
        <fullName evidence="2">Uncharacterized protein</fullName>
    </submittedName>
</protein>
<accession>A0AAP0J2T9</accession>
<dbReference type="EMBL" id="JBBNAG010000006">
    <property type="protein sequence ID" value="KAK9126567.1"/>
    <property type="molecule type" value="Genomic_DNA"/>
</dbReference>
<proteinExistence type="predicted"/>
<feature type="compositionally biased region" description="Basic residues" evidence="1">
    <location>
        <begin position="1"/>
        <end position="13"/>
    </location>
</feature>
<evidence type="ECO:0000313" key="3">
    <source>
        <dbReference type="Proteomes" id="UP001419268"/>
    </source>
</evidence>
<name>A0AAP0J2T9_9MAGN</name>